<accession>A0ABN1FPK4</accession>
<proteinExistence type="predicted"/>
<feature type="signal peptide" evidence="1">
    <location>
        <begin position="1"/>
        <end position="23"/>
    </location>
</feature>
<comment type="caution">
    <text evidence="2">The sequence shown here is derived from an EMBL/GenBank/DDBJ whole genome shotgun (WGS) entry which is preliminary data.</text>
</comment>
<evidence type="ECO:0000313" key="3">
    <source>
        <dbReference type="Proteomes" id="UP001501588"/>
    </source>
</evidence>
<keyword evidence="1" id="KW-0732">Signal</keyword>
<name>A0ABN1FPK4_9PROT</name>
<dbReference type="RefSeq" id="WP_343896854.1">
    <property type="nucleotide sequence ID" value="NZ_BAAAFZ010000060.1"/>
</dbReference>
<dbReference type="Proteomes" id="UP001501588">
    <property type="component" value="Unassembled WGS sequence"/>
</dbReference>
<gene>
    <name evidence="2" type="ORF">GCM10009416_36840</name>
</gene>
<feature type="chain" id="PRO_5045625837" description="Cytochrome c domain-containing protein" evidence="1">
    <location>
        <begin position="24"/>
        <end position="348"/>
    </location>
</feature>
<sequence length="348" mass="38223">MSVSMTKKTWLLGGIAAVAVASAGATMFANGSPKVDGPATAAKIVASLTERCPMATPGDVAAFDTCRTTIGQGPEGEAVGTASVLWGGEQPEKALKDKNLTWFRGDLFLRMYVSLYMFTGEWTGEARDDGTYVIRTQAYFRNELPPGHFPYPFWHSSAKWDAYEKSNQISLYLSPDGKVKMVTRHSGGSDSARPAGYKHVEPPVFAGQWNWRDESGQAQPQVTLFSDLYSANNPHLGELDQRYRAFALNLRDADCESCHVPDGHKLMRKLTLLNTPLHTAGEVEATLRSIRESSMPVNKQGDKVKLDPALRETLLRNGDEFRRLLNEADAWELSNGTGRLARAAAPRG</sequence>
<evidence type="ECO:0000313" key="2">
    <source>
        <dbReference type="EMBL" id="GAA0595146.1"/>
    </source>
</evidence>
<evidence type="ECO:0008006" key="4">
    <source>
        <dbReference type="Google" id="ProtNLM"/>
    </source>
</evidence>
<organism evidence="2 3">
    <name type="scientific">Craurococcus roseus</name>
    <dbReference type="NCBI Taxonomy" id="77585"/>
    <lineage>
        <taxon>Bacteria</taxon>
        <taxon>Pseudomonadati</taxon>
        <taxon>Pseudomonadota</taxon>
        <taxon>Alphaproteobacteria</taxon>
        <taxon>Acetobacterales</taxon>
        <taxon>Acetobacteraceae</taxon>
        <taxon>Craurococcus</taxon>
    </lineage>
</organism>
<reference evidence="2 3" key="1">
    <citation type="journal article" date="2019" name="Int. J. Syst. Evol. Microbiol.">
        <title>The Global Catalogue of Microorganisms (GCM) 10K type strain sequencing project: providing services to taxonomists for standard genome sequencing and annotation.</title>
        <authorList>
            <consortium name="The Broad Institute Genomics Platform"/>
            <consortium name="The Broad Institute Genome Sequencing Center for Infectious Disease"/>
            <person name="Wu L."/>
            <person name="Ma J."/>
        </authorList>
    </citation>
    <scope>NUCLEOTIDE SEQUENCE [LARGE SCALE GENOMIC DNA]</scope>
    <source>
        <strain evidence="2 3">JCM 9933</strain>
    </source>
</reference>
<dbReference type="EMBL" id="BAAAFZ010000060">
    <property type="protein sequence ID" value="GAA0595146.1"/>
    <property type="molecule type" value="Genomic_DNA"/>
</dbReference>
<evidence type="ECO:0000256" key="1">
    <source>
        <dbReference type="SAM" id="SignalP"/>
    </source>
</evidence>
<protein>
    <recommendedName>
        <fullName evidence="4">Cytochrome c domain-containing protein</fullName>
    </recommendedName>
</protein>
<keyword evidence="3" id="KW-1185">Reference proteome</keyword>